<keyword evidence="3" id="KW-1185">Reference proteome</keyword>
<dbReference type="AlphaFoldDB" id="A0A821SB86"/>
<gene>
    <name evidence="2" type="ORF">PMACD_LOCUS7156</name>
</gene>
<organism evidence="2 3">
    <name type="scientific">Pieris macdunnoughi</name>
    <dbReference type="NCBI Taxonomy" id="345717"/>
    <lineage>
        <taxon>Eukaryota</taxon>
        <taxon>Metazoa</taxon>
        <taxon>Ecdysozoa</taxon>
        <taxon>Arthropoda</taxon>
        <taxon>Hexapoda</taxon>
        <taxon>Insecta</taxon>
        <taxon>Pterygota</taxon>
        <taxon>Neoptera</taxon>
        <taxon>Endopterygota</taxon>
        <taxon>Lepidoptera</taxon>
        <taxon>Glossata</taxon>
        <taxon>Ditrysia</taxon>
        <taxon>Papilionoidea</taxon>
        <taxon>Pieridae</taxon>
        <taxon>Pierinae</taxon>
        <taxon>Pieris</taxon>
    </lineage>
</organism>
<protein>
    <submittedName>
        <fullName evidence="2">Uncharacterized protein</fullName>
    </submittedName>
</protein>
<comment type="caution">
    <text evidence="2">The sequence shown here is derived from an EMBL/GenBank/DDBJ whole genome shotgun (WGS) entry which is preliminary data.</text>
</comment>
<sequence>MVISRGDANLLTDRALQSGQRPVNLNSRCFMGHEVYEQAGHFKQPPPMDSSNAGGYRPFRVMDSKH</sequence>
<accession>A0A821SB86</accession>
<dbReference type="EMBL" id="CAJOBZ010000016">
    <property type="protein sequence ID" value="CAF4852077.1"/>
    <property type="molecule type" value="Genomic_DNA"/>
</dbReference>
<name>A0A821SB86_9NEOP</name>
<feature type="region of interest" description="Disordered" evidence="1">
    <location>
        <begin position="40"/>
        <end position="66"/>
    </location>
</feature>
<dbReference type="Proteomes" id="UP000663880">
    <property type="component" value="Unassembled WGS sequence"/>
</dbReference>
<proteinExistence type="predicted"/>
<evidence type="ECO:0000313" key="2">
    <source>
        <dbReference type="EMBL" id="CAF4852077.1"/>
    </source>
</evidence>
<reference evidence="2" key="1">
    <citation type="submission" date="2021-02" db="EMBL/GenBank/DDBJ databases">
        <authorList>
            <person name="Steward A R."/>
        </authorList>
    </citation>
    <scope>NUCLEOTIDE SEQUENCE</scope>
</reference>
<evidence type="ECO:0000313" key="3">
    <source>
        <dbReference type="Proteomes" id="UP000663880"/>
    </source>
</evidence>
<evidence type="ECO:0000256" key="1">
    <source>
        <dbReference type="SAM" id="MobiDB-lite"/>
    </source>
</evidence>